<accession>A0A6N2N0G3</accession>
<protein>
    <submittedName>
        <fullName evidence="1">Uncharacterized protein</fullName>
    </submittedName>
</protein>
<organism evidence="1">
    <name type="scientific">Salix viminalis</name>
    <name type="common">Common osier</name>
    <name type="synonym">Basket willow</name>
    <dbReference type="NCBI Taxonomy" id="40686"/>
    <lineage>
        <taxon>Eukaryota</taxon>
        <taxon>Viridiplantae</taxon>
        <taxon>Streptophyta</taxon>
        <taxon>Embryophyta</taxon>
        <taxon>Tracheophyta</taxon>
        <taxon>Spermatophyta</taxon>
        <taxon>Magnoliopsida</taxon>
        <taxon>eudicotyledons</taxon>
        <taxon>Gunneridae</taxon>
        <taxon>Pentapetalae</taxon>
        <taxon>rosids</taxon>
        <taxon>fabids</taxon>
        <taxon>Malpighiales</taxon>
        <taxon>Salicaceae</taxon>
        <taxon>Saliceae</taxon>
        <taxon>Salix</taxon>
    </lineage>
</organism>
<dbReference type="AlphaFoldDB" id="A0A6N2N0G3"/>
<name>A0A6N2N0G3_SALVM</name>
<evidence type="ECO:0000313" key="1">
    <source>
        <dbReference type="EMBL" id="VFU59231.1"/>
    </source>
</evidence>
<sequence length="74" mass="7892">MSSTMSPSPTLTGVPLSGATILLPKRLQGIIRYCYCLESGLMPLVTISHLGLPLHGICLARGLRRGFLRSGVLV</sequence>
<gene>
    <name evidence="1" type="ORF">SVIM_LOCUS435847</name>
</gene>
<dbReference type="EMBL" id="CAADRP010002029">
    <property type="protein sequence ID" value="VFU59231.1"/>
    <property type="molecule type" value="Genomic_DNA"/>
</dbReference>
<reference evidence="1" key="1">
    <citation type="submission" date="2019-03" db="EMBL/GenBank/DDBJ databases">
        <authorList>
            <person name="Mank J."/>
            <person name="Almeida P."/>
        </authorList>
    </citation>
    <scope>NUCLEOTIDE SEQUENCE</scope>
    <source>
        <strain evidence="1">78183</strain>
    </source>
</reference>
<proteinExistence type="predicted"/>